<protein>
    <recommendedName>
        <fullName evidence="3">COX assembly mitochondrial protein</fullName>
    </recommendedName>
</protein>
<sequence>MPVEMPKKVEEALFYRLKQKGFKECSTTADAYAQCCSGRVLSVVWACRKELRALSDCMSTHTSRLEDLKQRYLAAGSPSNPDWDKLLDGL</sequence>
<dbReference type="GO" id="GO:0005739">
    <property type="term" value="C:mitochondrion"/>
    <property type="evidence" value="ECO:0007669"/>
    <property type="project" value="UniProtKB-SubCell"/>
</dbReference>
<proteinExistence type="inferred from homology"/>
<dbReference type="AlphaFoldDB" id="A0A9D4TTW8"/>
<keyword evidence="5" id="KW-1185">Reference proteome</keyword>
<evidence type="ECO:0000256" key="3">
    <source>
        <dbReference type="RuleBase" id="RU364104"/>
    </source>
</evidence>
<gene>
    <name evidence="4" type="ORF">D9Q98_002779</name>
</gene>
<comment type="subcellular location">
    <subcellularLocation>
        <location evidence="3">Mitochondrion</location>
    </subcellularLocation>
</comment>
<dbReference type="EMBL" id="SIDB01000003">
    <property type="protein sequence ID" value="KAI3434718.1"/>
    <property type="molecule type" value="Genomic_DNA"/>
</dbReference>
<evidence type="ECO:0000313" key="5">
    <source>
        <dbReference type="Proteomes" id="UP001055712"/>
    </source>
</evidence>
<evidence type="ECO:0000256" key="1">
    <source>
        <dbReference type="ARBA" id="ARBA00007347"/>
    </source>
</evidence>
<name>A0A9D4TTW8_CHLVU</name>
<evidence type="ECO:0000256" key="2">
    <source>
        <dbReference type="ARBA" id="ARBA00023157"/>
    </source>
</evidence>
<dbReference type="Proteomes" id="UP001055712">
    <property type="component" value="Unassembled WGS sequence"/>
</dbReference>
<evidence type="ECO:0000313" key="4">
    <source>
        <dbReference type="EMBL" id="KAI3434718.1"/>
    </source>
</evidence>
<organism evidence="4 5">
    <name type="scientific">Chlorella vulgaris</name>
    <name type="common">Green alga</name>
    <dbReference type="NCBI Taxonomy" id="3077"/>
    <lineage>
        <taxon>Eukaryota</taxon>
        <taxon>Viridiplantae</taxon>
        <taxon>Chlorophyta</taxon>
        <taxon>core chlorophytes</taxon>
        <taxon>Trebouxiophyceae</taxon>
        <taxon>Chlorellales</taxon>
        <taxon>Chlorellaceae</taxon>
        <taxon>Chlorella clade</taxon>
        <taxon>Chlorella</taxon>
    </lineage>
</organism>
<keyword evidence="2" id="KW-1015">Disulfide bond</keyword>
<accession>A0A9D4TTW8</accession>
<dbReference type="Pfam" id="PF08583">
    <property type="entry name" value="Cmc1"/>
    <property type="match status" value="1"/>
</dbReference>
<comment type="similarity">
    <text evidence="1 3">Belongs to the CMC family.</text>
</comment>
<dbReference type="InterPro" id="IPR013892">
    <property type="entry name" value="Cyt_c_biogenesis_Cmc1-like"/>
</dbReference>
<reference evidence="4" key="2">
    <citation type="submission" date="2020-11" db="EMBL/GenBank/DDBJ databases">
        <authorList>
            <person name="Cecchin M."/>
            <person name="Marcolungo L."/>
            <person name="Rossato M."/>
            <person name="Girolomoni L."/>
            <person name="Cosentino E."/>
            <person name="Cuine S."/>
            <person name="Li-Beisson Y."/>
            <person name="Delledonne M."/>
            <person name="Ballottari M."/>
        </authorList>
    </citation>
    <scope>NUCLEOTIDE SEQUENCE</scope>
    <source>
        <strain evidence="4">211/11P</strain>
        <tissue evidence="4">Whole cell</tissue>
    </source>
</reference>
<reference evidence="4" key="1">
    <citation type="journal article" date="2019" name="Plant J.">
        <title>Chlorella vulgaris genome assembly and annotation reveals the molecular basis for metabolic acclimation to high light conditions.</title>
        <authorList>
            <person name="Cecchin M."/>
            <person name="Marcolungo L."/>
            <person name="Rossato M."/>
            <person name="Girolomoni L."/>
            <person name="Cosentino E."/>
            <person name="Cuine S."/>
            <person name="Li-Beisson Y."/>
            <person name="Delledonne M."/>
            <person name="Ballottari M."/>
        </authorList>
    </citation>
    <scope>NUCLEOTIDE SEQUENCE</scope>
    <source>
        <strain evidence="4">211/11P</strain>
    </source>
</reference>
<comment type="caution">
    <text evidence="4">The sequence shown here is derived from an EMBL/GenBank/DDBJ whole genome shotgun (WGS) entry which is preliminary data.</text>
</comment>
<dbReference type="OrthoDB" id="6224010at2759"/>
<keyword evidence="3" id="KW-0496">Mitochondrion</keyword>